<proteinExistence type="inferred from homology"/>
<evidence type="ECO:0000259" key="14">
    <source>
        <dbReference type="Pfam" id="PF14821"/>
    </source>
</evidence>
<evidence type="ECO:0000256" key="2">
    <source>
        <dbReference type="ARBA" id="ARBA00004979"/>
    </source>
</evidence>
<dbReference type="EMBL" id="UFVQ01000003">
    <property type="protein sequence ID" value="STC92752.1"/>
    <property type="molecule type" value="Genomic_DNA"/>
</dbReference>
<dbReference type="InterPro" id="IPR004450">
    <property type="entry name" value="Thr_synthase-like"/>
</dbReference>
<feature type="domain" description="Threonine synthase N-terminal" evidence="14">
    <location>
        <begin position="14"/>
        <end position="89"/>
    </location>
</feature>
<evidence type="ECO:0000313" key="16">
    <source>
        <dbReference type="Proteomes" id="UP000255224"/>
    </source>
</evidence>
<accession>A0A376DP02</accession>
<dbReference type="InterPro" id="IPR036052">
    <property type="entry name" value="TrpB-like_PALP_sf"/>
</dbReference>
<evidence type="ECO:0000256" key="6">
    <source>
        <dbReference type="ARBA" id="ARBA00022605"/>
    </source>
</evidence>
<evidence type="ECO:0000256" key="3">
    <source>
        <dbReference type="ARBA" id="ARBA00005517"/>
    </source>
</evidence>
<dbReference type="FunFam" id="3.40.50.1100:FF:000022">
    <property type="entry name" value="Threonine synthase"/>
    <property type="match status" value="1"/>
</dbReference>
<dbReference type="UniPathway" id="UPA00050">
    <property type="reaction ID" value="UER00065"/>
</dbReference>
<dbReference type="InterPro" id="IPR001926">
    <property type="entry name" value="TrpB-like_PALP"/>
</dbReference>
<dbReference type="STRING" id="297244.SAMN05421639_104381"/>
<keyword evidence="7" id="KW-0791">Threonine biosynthesis</keyword>
<dbReference type="InterPro" id="IPR051166">
    <property type="entry name" value="Threonine_Synthase"/>
</dbReference>
<evidence type="ECO:0000256" key="5">
    <source>
        <dbReference type="ARBA" id="ARBA00018679"/>
    </source>
</evidence>
<dbReference type="Pfam" id="PF00291">
    <property type="entry name" value="PALP"/>
    <property type="match status" value="1"/>
</dbReference>
<dbReference type="InterPro" id="IPR029144">
    <property type="entry name" value="Thr_synth_N"/>
</dbReference>
<evidence type="ECO:0000256" key="10">
    <source>
        <dbReference type="ARBA" id="ARBA00049144"/>
    </source>
</evidence>
<dbReference type="Pfam" id="PF14821">
    <property type="entry name" value="Thr_synth_N"/>
    <property type="match status" value="1"/>
</dbReference>
<comment type="similarity">
    <text evidence="3">Belongs to the threonine synthase family.</text>
</comment>
<dbReference type="AlphaFoldDB" id="A0A376DP02"/>
<protein>
    <recommendedName>
        <fullName evidence="5 11">Threonine synthase</fullName>
        <ecNumber evidence="4 11">4.2.3.1</ecNumber>
    </recommendedName>
</protein>
<evidence type="ECO:0000256" key="1">
    <source>
        <dbReference type="ARBA" id="ARBA00001933"/>
    </source>
</evidence>
<keyword evidence="6" id="KW-0028">Amino-acid biosynthesis</keyword>
<dbReference type="GO" id="GO:0009088">
    <property type="term" value="P:threonine biosynthetic process"/>
    <property type="evidence" value="ECO:0007669"/>
    <property type="project" value="UniProtKB-UniRule"/>
</dbReference>
<dbReference type="PANTHER" id="PTHR42690">
    <property type="entry name" value="THREONINE SYNTHASE FAMILY MEMBER"/>
    <property type="match status" value="1"/>
</dbReference>
<comment type="cofactor">
    <cofactor evidence="1 12">
        <name>pyridoxal 5'-phosphate</name>
        <dbReference type="ChEBI" id="CHEBI:597326"/>
    </cofactor>
</comment>
<dbReference type="GO" id="GO:0030170">
    <property type="term" value="F:pyridoxal phosphate binding"/>
    <property type="evidence" value="ECO:0007669"/>
    <property type="project" value="InterPro"/>
</dbReference>
<evidence type="ECO:0000256" key="9">
    <source>
        <dbReference type="ARBA" id="ARBA00023239"/>
    </source>
</evidence>
<feature type="domain" description="Tryptophan synthase beta chain-like PALP" evidence="13">
    <location>
        <begin position="107"/>
        <end position="382"/>
    </location>
</feature>
<keyword evidence="8 12" id="KW-0663">Pyridoxal phosphate</keyword>
<organism evidence="15 16">
    <name type="scientific">Chryseobacterium carnipullorum</name>
    <dbReference type="NCBI Taxonomy" id="1124835"/>
    <lineage>
        <taxon>Bacteria</taxon>
        <taxon>Pseudomonadati</taxon>
        <taxon>Bacteroidota</taxon>
        <taxon>Flavobacteriia</taxon>
        <taxon>Flavobacteriales</taxon>
        <taxon>Weeksellaceae</taxon>
        <taxon>Chryseobacterium group</taxon>
        <taxon>Chryseobacterium</taxon>
    </lineage>
</organism>
<dbReference type="EC" id="4.2.3.1" evidence="4 11"/>
<dbReference type="PANTHER" id="PTHR42690:SF1">
    <property type="entry name" value="THREONINE SYNTHASE-LIKE 2"/>
    <property type="match status" value="1"/>
</dbReference>
<dbReference type="NCBIfam" id="TIGR00260">
    <property type="entry name" value="thrC"/>
    <property type="match status" value="1"/>
</dbReference>
<name>A0A376DP02_CHRCU</name>
<dbReference type="InterPro" id="IPR000634">
    <property type="entry name" value="Ser/Thr_deHydtase_PyrdxlP-BS"/>
</dbReference>
<comment type="pathway">
    <text evidence="2">Amino-acid biosynthesis; L-threonine biosynthesis; L-threonine from L-aspartate: step 5/5.</text>
</comment>
<evidence type="ECO:0000256" key="7">
    <source>
        <dbReference type="ARBA" id="ARBA00022697"/>
    </source>
</evidence>
<evidence type="ECO:0000256" key="12">
    <source>
        <dbReference type="PIRSR" id="PIRSR604450-51"/>
    </source>
</evidence>
<gene>
    <name evidence="15" type="primary">thrC</name>
    <name evidence="15" type="ORF">NCTC13533_00523</name>
</gene>
<keyword evidence="9 15" id="KW-0456">Lyase</keyword>
<evidence type="ECO:0000259" key="13">
    <source>
        <dbReference type="Pfam" id="PF00291"/>
    </source>
</evidence>
<dbReference type="GO" id="GO:0004795">
    <property type="term" value="F:threonine synthase activity"/>
    <property type="evidence" value="ECO:0007669"/>
    <property type="project" value="UniProtKB-UniRule"/>
</dbReference>
<dbReference type="PROSITE" id="PS00165">
    <property type="entry name" value="DEHYDRATASE_SER_THR"/>
    <property type="match status" value="1"/>
</dbReference>
<evidence type="ECO:0000313" key="15">
    <source>
        <dbReference type="EMBL" id="STC92752.1"/>
    </source>
</evidence>
<reference evidence="15 16" key="1">
    <citation type="submission" date="2018-06" db="EMBL/GenBank/DDBJ databases">
        <authorList>
            <consortium name="Pathogen Informatics"/>
            <person name="Doyle S."/>
        </authorList>
    </citation>
    <scope>NUCLEOTIDE SEQUENCE [LARGE SCALE GENOMIC DNA]</scope>
    <source>
        <strain evidence="15 16">NCTC13533</strain>
    </source>
</reference>
<comment type="catalytic activity">
    <reaction evidence="10">
        <text>O-phospho-L-homoserine + H2O = L-threonine + phosphate</text>
        <dbReference type="Rhea" id="RHEA:10840"/>
        <dbReference type="ChEBI" id="CHEBI:15377"/>
        <dbReference type="ChEBI" id="CHEBI:43474"/>
        <dbReference type="ChEBI" id="CHEBI:57590"/>
        <dbReference type="ChEBI" id="CHEBI:57926"/>
        <dbReference type="EC" id="4.2.3.1"/>
    </reaction>
</comment>
<dbReference type="Gene3D" id="3.40.50.1100">
    <property type="match status" value="2"/>
</dbReference>
<evidence type="ECO:0000256" key="11">
    <source>
        <dbReference type="NCBIfam" id="TIGR00260"/>
    </source>
</evidence>
<dbReference type="InterPro" id="IPR037158">
    <property type="entry name" value="Thr_synth_N_sf"/>
</dbReference>
<evidence type="ECO:0000256" key="4">
    <source>
        <dbReference type="ARBA" id="ARBA00013028"/>
    </source>
</evidence>
<evidence type="ECO:0000256" key="8">
    <source>
        <dbReference type="ARBA" id="ARBA00022898"/>
    </source>
</evidence>
<dbReference type="Gene3D" id="3.90.1380.10">
    <property type="entry name" value="Threonine synthase, N-terminal domain"/>
    <property type="match status" value="1"/>
</dbReference>
<dbReference type="Proteomes" id="UP000255224">
    <property type="component" value="Unassembled WGS sequence"/>
</dbReference>
<sequence length="448" mass="50419">MKSLKNNKLNNMNYYNLKNKQETVDFKTATIKSQGSQKGLFFPETIPHFDEHFIKHLHLYSDEEIAFRCMKDFIGDDIPAEVLRTIAAETVGFMIPLKKISEQISILELFHGPTLAFKDVGARFMSRCLSYFLQDQDKKVTVLVATSGDTGGAVAHGFYNIPGINVVILYPKNRVSPVQEKQLTALGGNITALEVKGNFDDCQKMVKQAFSDESINAELFLTSANSINVARWLPQQIYYLLALKQWQQKESTDPVICVPSGNFGNICAGFLTYFRGLPADHFIAACNENDVVPDYLKTNQYQPKKASATLSNAMDVGDPSNFTRIMELFGHQFDTLNNMITGYSIDDESTLQTIKKVHEKYGYILDPHSAVAFASLEKYLNENPGKKGFILGTAHPVKFPEAVEKAANIKIEIPEALNNLMKKEKKTVEIPADFEELKRFLLNQNQEQ</sequence>
<dbReference type="SUPFAM" id="SSF53686">
    <property type="entry name" value="Tryptophan synthase beta subunit-like PLP-dependent enzymes"/>
    <property type="match status" value="1"/>
</dbReference>
<feature type="modified residue" description="N6-(pyridoxal phosphate)lysine" evidence="12">
    <location>
        <position position="118"/>
    </location>
</feature>